<accession>A0A840X176</accession>
<dbReference type="PANTHER" id="PTHR10900">
    <property type="entry name" value="PERIOSTIN-RELATED"/>
    <property type="match status" value="1"/>
</dbReference>
<gene>
    <name evidence="3" type="ORF">FHS89_003166</name>
</gene>
<dbReference type="PANTHER" id="PTHR10900:SF77">
    <property type="entry name" value="FI19380P1"/>
    <property type="match status" value="1"/>
</dbReference>
<dbReference type="InterPro" id="IPR050904">
    <property type="entry name" value="Adhesion/Biosynth-related"/>
</dbReference>
<dbReference type="Pfam" id="PF02469">
    <property type="entry name" value="Fasciclin"/>
    <property type="match status" value="1"/>
</dbReference>
<dbReference type="InterPro" id="IPR000782">
    <property type="entry name" value="FAS1_domain"/>
</dbReference>
<dbReference type="PROSITE" id="PS50213">
    <property type="entry name" value="FAS1"/>
    <property type="match status" value="1"/>
</dbReference>
<organism evidence="3 4">
    <name type="scientific">Rubricella aquisinus</name>
    <dbReference type="NCBI Taxonomy" id="2028108"/>
    <lineage>
        <taxon>Bacteria</taxon>
        <taxon>Pseudomonadati</taxon>
        <taxon>Pseudomonadota</taxon>
        <taxon>Alphaproteobacteria</taxon>
        <taxon>Rhodobacterales</taxon>
        <taxon>Paracoccaceae</taxon>
        <taxon>Rubricella</taxon>
    </lineage>
</organism>
<dbReference type="RefSeq" id="WP_184013078.1">
    <property type="nucleotide sequence ID" value="NZ_JACIJS010000013.1"/>
</dbReference>
<sequence>MFRKSLIAMTSAAALLTAAATPTMAASDTTADATMAPSILDVAAGNENFETLTMLVTAAGLEEVLMGEGPFTVFAPTDEAFDQFPDPVLAALMAPENREALAEVLAFHVVPGDITAGTLTNRTLDVETAMGRMLDINGYDGVTVDNATVIQPDIVASNGRIHVIDRVLTPTNAAELMSRLTNEEVGES</sequence>
<dbReference type="EMBL" id="JACIJS010000013">
    <property type="protein sequence ID" value="MBB5517120.1"/>
    <property type="molecule type" value="Genomic_DNA"/>
</dbReference>
<name>A0A840X176_9RHOB</name>
<dbReference type="SMART" id="SM00554">
    <property type="entry name" value="FAS1"/>
    <property type="match status" value="1"/>
</dbReference>
<keyword evidence="1" id="KW-0732">Signal</keyword>
<reference evidence="3 4" key="1">
    <citation type="submission" date="2020-08" db="EMBL/GenBank/DDBJ databases">
        <title>Genomic Encyclopedia of Type Strains, Phase IV (KMG-IV): sequencing the most valuable type-strain genomes for metagenomic binning, comparative biology and taxonomic classification.</title>
        <authorList>
            <person name="Goeker M."/>
        </authorList>
    </citation>
    <scope>NUCLEOTIDE SEQUENCE [LARGE SCALE GENOMIC DNA]</scope>
    <source>
        <strain evidence="3 4">DSM 103377</strain>
    </source>
</reference>
<dbReference type="Proteomes" id="UP000553766">
    <property type="component" value="Unassembled WGS sequence"/>
</dbReference>
<dbReference type="InterPro" id="IPR036378">
    <property type="entry name" value="FAS1_dom_sf"/>
</dbReference>
<dbReference type="FunFam" id="2.30.180.10:FF:000014">
    <property type="entry name" value="Stabilin 1"/>
    <property type="match status" value="1"/>
</dbReference>
<evidence type="ECO:0000313" key="4">
    <source>
        <dbReference type="Proteomes" id="UP000553766"/>
    </source>
</evidence>
<dbReference type="SUPFAM" id="SSF82153">
    <property type="entry name" value="FAS1 domain"/>
    <property type="match status" value="1"/>
</dbReference>
<dbReference type="Gene3D" id="2.30.180.10">
    <property type="entry name" value="FAS1 domain"/>
    <property type="match status" value="1"/>
</dbReference>
<dbReference type="AlphaFoldDB" id="A0A840X176"/>
<evidence type="ECO:0000313" key="3">
    <source>
        <dbReference type="EMBL" id="MBB5517120.1"/>
    </source>
</evidence>
<evidence type="ECO:0000259" key="2">
    <source>
        <dbReference type="PROSITE" id="PS50213"/>
    </source>
</evidence>
<feature type="signal peptide" evidence="1">
    <location>
        <begin position="1"/>
        <end position="25"/>
    </location>
</feature>
<dbReference type="GO" id="GO:0005615">
    <property type="term" value="C:extracellular space"/>
    <property type="evidence" value="ECO:0007669"/>
    <property type="project" value="TreeGrafter"/>
</dbReference>
<proteinExistence type="predicted"/>
<feature type="chain" id="PRO_5032653307" evidence="1">
    <location>
        <begin position="26"/>
        <end position="188"/>
    </location>
</feature>
<keyword evidence="4" id="KW-1185">Reference proteome</keyword>
<evidence type="ECO:0000256" key="1">
    <source>
        <dbReference type="SAM" id="SignalP"/>
    </source>
</evidence>
<comment type="caution">
    <text evidence="3">The sequence shown here is derived from an EMBL/GenBank/DDBJ whole genome shotgun (WGS) entry which is preliminary data.</text>
</comment>
<feature type="domain" description="FAS1" evidence="2">
    <location>
        <begin position="36"/>
        <end position="168"/>
    </location>
</feature>
<protein>
    <submittedName>
        <fullName evidence="3">Putative surface protein with fasciclin (FAS1) repeats</fullName>
    </submittedName>
</protein>